<feature type="region of interest" description="Disordered" evidence="1">
    <location>
        <begin position="312"/>
        <end position="335"/>
    </location>
</feature>
<accession>A0A8H4W2N9</accession>
<sequence>MTKLLRNGSEASKKPGIGLQPPCKKRRAVEEHLRSGRSPVGVVKMSPDEGEKFYMEYWQFEGDSAQSTIRDTPSAPLRTRDDDEEAILLANSSAVISFRPPFVLHTDHGPENDDLRVRGAIDSSAVLAMLEKRDFVCPTGTANCSSVGYMNSCCATDENCFVIQDTGLGPVGCCPKGTTCGGTISSCSSPNTPCAQDIGGGCCIPNYVCQGVGCVLNTTVTATIIQTPTTIASSSSPVSTSSTTLTMTSPITTSTTSSTPIPTTTSSSTATGVPPVRPTDHLAPRRPSANLYCQQPYATNHDDNHAAGATLERRLEGGERGKEADAYTVGGGRGG</sequence>
<feature type="compositionally biased region" description="Basic and acidic residues" evidence="1">
    <location>
        <begin position="312"/>
        <end position="325"/>
    </location>
</feature>
<evidence type="ECO:0000256" key="1">
    <source>
        <dbReference type="SAM" id="MobiDB-lite"/>
    </source>
</evidence>
<organism evidence="2 3">
    <name type="scientific">Cudoniella acicularis</name>
    <dbReference type="NCBI Taxonomy" id="354080"/>
    <lineage>
        <taxon>Eukaryota</taxon>
        <taxon>Fungi</taxon>
        <taxon>Dikarya</taxon>
        <taxon>Ascomycota</taxon>
        <taxon>Pezizomycotina</taxon>
        <taxon>Leotiomycetes</taxon>
        <taxon>Helotiales</taxon>
        <taxon>Tricladiaceae</taxon>
        <taxon>Cudoniella</taxon>
    </lineage>
</organism>
<comment type="caution">
    <text evidence="2">The sequence shown here is derived from an EMBL/GenBank/DDBJ whole genome shotgun (WGS) entry which is preliminary data.</text>
</comment>
<dbReference type="EMBL" id="JAAMPI010000396">
    <property type="protein sequence ID" value="KAF4631933.1"/>
    <property type="molecule type" value="Genomic_DNA"/>
</dbReference>
<name>A0A8H4W2N9_9HELO</name>
<evidence type="ECO:0000313" key="2">
    <source>
        <dbReference type="EMBL" id="KAF4631933.1"/>
    </source>
</evidence>
<dbReference type="OrthoDB" id="2426396at2759"/>
<feature type="region of interest" description="Disordered" evidence="1">
    <location>
        <begin position="1"/>
        <end position="45"/>
    </location>
</feature>
<gene>
    <name evidence="2" type="ORF">G7Y89_g6192</name>
</gene>
<keyword evidence="3" id="KW-1185">Reference proteome</keyword>
<proteinExistence type="predicted"/>
<dbReference type="PANTHER" id="PTHR39599:SF2">
    <property type="entry name" value="ANCHORED PROTEIN, PUTATIVE (AFU_ORTHOLOGUE AFUA_1G09650)-RELATED"/>
    <property type="match status" value="1"/>
</dbReference>
<reference evidence="2 3" key="1">
    <citation type="submission" date="2020-03" db="EMBL/GenBank/DDBJ databases">
        <title>Draft Genome Sequence of Cudoniella acicularis.</title>
        <authorList>
            <person name="Buettner E."/>
            <person name="Kellner H."/>
        </authorList>
    </citation>
    <scope>NUCLEOTIDE SEQUENCE [LARGE SCALE GENOMIC DNA]</scope>
    <source>
        <strain evidence="2 3">DSM 108380</strain>
    </source>
</reference>
<evidence type="ECO:0000313" key="3">
    <source>
        <dbReference type="Proteomes" id="UP000566819"/>
    </source>
</evidence>
<feature type="region of interest" description="Disordered" evidence="1">
    <location>
        <begin position="232"/>
        <end position="287"/>
    </location>
</feature>
<dbReference type="Proteomes" id="UP000566819">
    <property type="component" value="Unassembled WGS sequence"/>
</dbReference>
<protein>
    <submittedName>
        <fullName evidence="2">Uncharacterized protein</fullName>
    </submittedName>
</protein>
<dbReference type="AlphaFoldDB" id="A0A8H4W2N9"/>
<feature type="compositionally biased region" description="Low complexity" evidence="1">
    <location>
        <begin position="232"/>
        <end position="271"/>
    </location>
</feature>
<dbReference type="PANTHER" id="PTHR39599">
    <property type="entry name" value="GPI-ANCHORED PROTEIN (EUROFUNG)-RELATED-RELATED"/>
    <property type="match status" value="1"/>
</dbReference>